<protein>
    <submittedName>
        <fullName evidence="1">Uncharacterized protein</fullName>
    </submittedName>
</protein>
<dbReference type="EMBL" id="KB445559">
    <property type="protein sequence ID" value="EMC93973.1"/>
    <property type="molecule type" value="Genomic_DNA"/>
</dbReference>
<organism evidence="1 2">
    <name type="scientific">Baudoinia panamericana (strain UAMH 10762)</name>
    <name type="common">Angels' share fungus</name>
    <name type="synonym">Baudoinia compniacensis (strain UAMH 10762)</name>
    <dbReference type="NCBI Taxonomy" id="717646"/>
    <lineage>
        <taxon>Eukaryota</taxon>
        <taxon>Fungi</taxon>
        <taxon>Dikarya</taxon>
        <taxon>Ascomycota</taxon>
        <taxon>Pezizomycotina</taxon>
        <taxon>Dothideomycetes</taxon>
        <taxon>Dothideomycetidae</taxon>
        <taxon>Mycosphaerellales</taxon>
        <taxon>Teratosphaeriaceae</taxon>
        <taxon>Baudoinia</taxon>
    </lineage>
</organism>
<dbReference type="RefSeq" id="XP_007678629.1">
    <property type="nucleotide sequence ID" value="XM_007680439.1"/>
</dbReference>
<reference evidence="1 2" key="1">
    <citation type="journal article" date="2012" name="PLoS Pathog.">
        <title>Diverse lifestyles and strategies of plant pathogenesis encoded in the genomes of eighteen Dothideomycetes fungi.</title>
        <authorList>
            <person name="Ohm R.A."/>
            <person name="Feau N."/>
            <person name="Henrissat B."/>
            <person name="Schoch C.L."/>
            <person name="Horwitz B.A."/>
            <person name="Barry K.W."/>
            <person name="Condon B.J."/>
            <person name="Copeland A.C."/>
            <person name="Dhillon B."/>
            <person name="Glaser F."/>
            <person name="Hesse C.N."/>
            <person name="Kosti I."/>
            <person name="LaButti K."/>
            <person name="Lindquist E.A."/>
            <person name="Lucas S."/>
            <person name="Salamov A.A."/>
            <person name="Bradshaw R.E."/>
            <person name="Ciuffetti L."/>
            <person name="Hamelin R.C."/>
            <person name="Kema G.H.J."/>
            <person name="Lawrence C."/>
            <person name="Scott J.A."/>
            <person name="Spatafora J.W."/>
            <person name="Turgeon B.G."/>
            <person name="de Wit P.J.G.M."/>
            <person name="Zhong S."/>
            <person name="Goodwin S.B."/>
            <person name="Grigoriev I.V."/>
        </authorList>
    </citation>
    <scope>NUCLEOTIDE SEQUENCE [LARGE SCALE GENOMIC DNA]</scope>
    <source>
        <strain evidence="1 2">UAMH 10762</strain>
    </source>
</reference>
<dbReference type="KEGG" id="bcom:BAUCODRAFT_36447"/>
<gene>
    <name evidence="1" type="ORF">BAUCODRAFT_36447</name>
</gene>
<proteinExistence type="predicted"/>
<dbReference type="AlphaFoldDB" id="M2MR91"/>
<keyword evidence="2" id="KW-1185">Reference proteome</keyword>
<sequence length="55" mass="6025">MLLKASWRVDLLGGTSRNENNDIAHKIALQAAAGQTNDYEVNAPSLCIKKEITLK</sequence>
<dbReference type="Proteomes" id="UP000011761">
    <property type="component" value="Unassembled WGS sequence"/>
</dbReference>
<dbReference type="GeneID" id="19112957"/>
<evidence type="ECO:0000313" key="1">
    <source>
        <dbReference type="EMBL" id="EMC93973.1"/>
    </source>
</evidence>
<dbReference type="HOGENOM" id="CLU_3031977_0_0_1"/>
<name>M2MR91_BAUPA</name>
<evidence type="ECO:0000313" key="2">
    <source>
        <dbReference type="Proteomes" id="UP000011761"/>
    </source>
</evidence>
<accession>M2MR91</accession>